<keyword evidence="7 8" id="KW-0807">Transducer</keyword>
<keyword evidence="4 8" id="KW-0297">G-protein coupled receptor</keyword>
<keyword evidence="2 8" id="KW-0812">Transmembrane</keyword>
<organism evidence="11 12">
    <name type="scientific">Strongyloides venezuelensis</name>
    <name type="common">Threadworm</name>
    <dbReference type="NCBI Taxonomy" id="75913"/>
    <lineage>
        <taxon>Eukaryota</taxon>
        <taxon>Metazoa</taxon>
        <taxon>Ecdysozoa</taxon>
        <taxon>Nematoda</taxon>
        <taxon>Chromadorea</taxon>
        <taxon>Rhabditida</taxon>
        <taxon>Tylenchina</taxon>
        <taxon>Panagrolaimomorpha</taxon>
        <taxon>Strongyloidoidea</taxon>
        <taxon>Strongyloididae</taxon>
        <taxon>Strongyloides</taxon>
    </lineage>
</organism>
<dbReference type="STRING" id="75913.A0A0K0EXI8"/>
<feature type="transmembrane region" description="Helical" evidence="9">
    <location>
        <begin position="150"/>
        <end position="177"/>
    </location>
</feature>
<dbReference type="PROSITE" id="PS00237">
    <property type="entry name" value="G_PROTEIN_RECEP_F1_1"/>
    <property type="match status" value="1"/>
</dbReference>
<reference evidence="12" key="2">
    <citation type="submission" date="2015-08" db="UniProtKB">
        <authorList>
            <consortium name="WormBaseParasite"/>
        </authorList>
    </citation>
    <scope>IDENTIFICATION</scope>
</reference>
<feature type="transmembrane region" description="Helical" evidence="9">
    <location>
        <begin position="344"/>
        <end position="367"/>
    </location>
</feature>
<evidence type="ECO:0000256" key="4">
    <source>
        <dbReference type="ARBA" id="ARBA00023040"/>
    </source>
</evidence>
<dbReference type="InterPro" id="IPR000276">
    <property type="entry name" value="GPCR_Rhodpsn"/>
</dbReference>
<sequence>MIFRYYHYSPKRLFYYFNFFQTPILQVMSGQTNYIIDNIISNINKSGDFDGDDSSTISSSVISLPFTCKIFAVILYTLLSFVAFIGNLMIIIIILYFRKLKNGTNMLIMNLAIADIMIALICMPFSYWHVIIFEDSKWIFGSLFCKLLNFFQATAVFSSSWTLVAISFDRCLAILFVMSRWNKLNRKRALYVIFIIWAFSLLMACPLYFANEIVPDGIDNIETCVEKWSLLKFFGSDEEKIVSMYNKSLFVLQYCMPLLVLVVTYTIIGFRMWFSGVPGGDNCSHVIKNAGNRTLLQERHESVKKLIPMVILISALYAGCWLPQNLLMNVLANDTKILTHPYILYMWWIAHTIAMFHSVVNPFIYYCQNKRMREGLRYLLRWLPCVSFTEFKLLSYPNQRGLCSQRMYFNMISYNVNSEKKPTLVVGSSQSKTSCSY</sequence>
<evidence type="ECO:0000256" key="8">
    <source>
        <dbReference type="RuleBase" id="RU000688"/>
    </source>
</evidence>
<proteinExistence type="inferred from homology"/>
<dbReference type="PANTHER" id="PTHR24238">
    <property type="entry name" value="G-PROTEIN COUPLED RECEPTOR"/>
    <property type="match status" value="1"/>
</dbReference>
<evidence type="ECO:0000313" key="11">
    <source>
        <dbReference type="Proteomes" id="UP000035680"/>
    </source>
</evidence>
<protein>
    <submittedName>
        <fullName evidence="12">G_PROTEIN_RECEP_F1_2 domain-containing protein</fullName>
    </submittedName>
</protein>
<dbReference type="Gene3D" id="1.20.1070.10">
    <property type="entry name" value="Rhodopsin 7-helix transmembrane proteins"/>
    <property type="match status" value="1"/>
</dbReference>
<dbReference type="Proteomes" id="UP000035680">
    <property type="component" value="Unassembled WGS sequence"/>
</dbReference>
<comment type="subcellular location">
    <subcellularLocation>
        <location evidence="1">Membrane</location>
        <topology evidence="1">Multi-pass membrane protein</topology>
    </subcellularLocation>
</comment>
<feature type="transmembrane region" description="Helical" evidence="9">
    <location>
        <begin position="249"/>
        <end position="268"/>
    </location>
</feature>
<feature type="domain" description="G-protein coupled receptors family 1 profile" evidence="10">
    <location>
        <begin position="86"/>
        <end position="365"/>
    </location>
</feature>
<evidence type="ECO:0000256" key="5">
    <source>
        <dbReference type="ARBA" id="ARBA00023136"/>
    </source>
</evidence>
<evidence type="ECO:0000259" key="10">
    <source>
        <dbReference type="PROSITE" id="PS50262"/>
    </source>
</evidence>
<evidence type="ECO:0000256" key="2">
    <source>
        <dbReference type="ARBA" id="ARBA00022692"/>
    </source>
</evidence>
<keyword evidence="6 8" id="KW-0675">Receptor</keyword>
<dbReference type="Pfam" id="PF00001">
    <property type="entry name" value="7tm_1"/>
    <property type="match status" value="1"/>
</dbReference>
<evidence type="ECO:0000256" key="1">
    <source>
        <dbReference type="ARBA" id="ARBA00004141"/>
    </source>
</evidence>
<dbReference type="GO" id="GO:0008188">
    <property type="term" value="F:neuropeptide receptor activity"/>
    <property type="evidence" value="ECO:0007669"/>
    <property type="project" value="TreeGrafter"/>
</dbReference>
<comment type="similarity">
    <text evidence="8">Belongs to the G-protein coupled receptor 1 family.</text>
</comment>
<evidence type="ECO:0000256" key="3">
    <source>
        <dbReference type="ARBA" id="ARBA00022989"/>
    </source>
</evidence>
<dbReference type="WBParaSite" id="SVE_0124200.1">
    <property type="protein sequence ID" value="SVE_0124200.1"/>
    <property type="gene ID" value="SVE_0124200"/>
</dbReference>
<accession>A0A0K0EXI8</accession>
<feature type="transmembrane region" description="Helical" evidence="9">
    <location>
        <begin position="189"/>
        <end position="209"/>
    </location>
</feature>
<dbReference type="GO" id="GO:0005886">
    <property type="term" value="C:plasma membrane"/>
    <property type="evidence" value="ECO:0007669"/>
    <property type="project" value="TreeGrafter"/>
</dbReference>
<feature type="transmembrane region" description="Helical" evidence="9">
    <location>
        <begin position="70"/>
        <end position="95"/>
    </location>
</feature>
<dbReference type="PANTHER" id="PTHR24238:SF77">
    <property type="entry name" value="NEUROPEPTIDE RECEPTOR 22"/>
    <property type="match status" value="1"/>
</dbReference>
<evidence type="ECO:0000256" key="7">
    <source>
        <dbReference type="ARBA" id="ARBA00023224"/>
    </source>
</evidence>
<reference evidence="11" key="1">
    <citation type="submission" date="2014-07" db="EMBL/GenBank/DDBJ databases">
        <authorList>
            <person name="Martin A.A"/>
            <person name="De Silva N."/>
        </authorList>
    </citation>
    <scope>NUCLEOTIDE SEQUENCE</scope>
</reference>
<dbReference type="InterPro" id="IPR017452">
    <property type="entry name" value="GPCR_Rhodpsn_7TM"/>
</dbReference>
<dbReference type="PROSITE" id="PS50262">
    <property type="entry name" value="G_PROTEIN_RECEP_F1_2"/>
    <property type="match status" value="1"/>
</dbReference>
<feature type="transmembrane region" description="Helical" evidence="9">
    <location>
        <begin position="107"/>
        <end position="130"/>
    </location>
</feature>
<dbReference type="SUPFAM" id="SSF81321">
    <property type="entry name" value="Family A G protein-coupled receptor-like"/>
    <property type="match status" value="1"/>
</dbReference>
<feature type="transmembrane region" description="Helical" evidence="9">
    <location>
        <begin position="306"/>
        <end position="324"/>
    </location>
</feature>
<name>A0A0K0EXI8_STRVS</name>
<evidence type="ECO:0000256" key="9">
    <source>
        <dbReference type="SAM" id="Phobius"/>
    </source>
</evidence>
<dbReference type="SMART" id="SM01381">
    <property type="entry name" value="7TM_GPCR_Srsx"/>
    <property type="match status" value="1"/>
</dbReference>
<keyword evidence="11" id="KW-1185">Reference proteome</keyword>
<dbReference type="AlphaFoldDB" id="A0A0K0EXI8"/>
<keyword evidence="3 9" id="KW-1133">Transmembrane helix</keyword>
<dbReference type="PRINTS" id="PR00237">
    <property type="entry name" value="GPCRRHODOPSN"/>
</dbReference>
<evidence type="ECO:0000256" key="6">
    <source>
        <dbReference type="ARBA" id="ARBA00023170"/>
    </source>
</evidence>
<keyword evidence="5 9" id="KW-0472">Membrane</keyword>
<evidence type="ECO:0000313" key="12">
    <source>
        <dbReference type="WBParaSite" id="SVE_0124200.1"/>
    </source>
</evidence>